<feature type="region of interest" description="Disordered" evidence="1">
    <location>
        <begin position="1"/>
        <end position="42"/>
    </location>
</feature>
<evidence type="ECO:0000256" key="1">
    <source>
        <dbReference type="SAM" id="MobiDB-lite"/>
    </source>
</evidence>
<keyword evidence="3" id="KW-1185">Reference proteome</keyword>
<comment type="caution">
    <text evidence="2">The sequence shown here is derived from an EMBL/GenBank/DDBJ whole genome shotgun (WGS) entry which is preliminary data.</text>
</comment>
<dbReference type="AlphaFoldDB" id="A0A9N7UB72"/>
<dbReference type="Proteomes" id="UP001153269">
    <property type="component" value="Unassembled WGS sequence"/>
</dbReference>
<accession>A0A9N7UB72</accession>
<proteinExistence type="predicted"/>
<evidence type="ECO:0000313" key="3">
    <source>
        <dbReference type="Proteomes" id="UP001153269"/>
    </source>
</evidence>
<organism evidence="2 3">
    <name type="scientific">Pleuronectes platessa</name>
    <name type="common">European plaice</name>
    <dbReference type="NCBI Taxonomy" id="8262"/>
    <lineage>
        <taxon>Eukaryota</taxon>
        <taxon>Metazoa</taxon>
        <taxon>Chordata</taxon>
        <taxon>Craniata</taxon>
        <taxon>Vertebrata</taxon>
        <taxon>Euteleostomi</taxon>
        <taxon>Actinopterygii</taxon>
        <taxon>Neopterygii</taxon>
        <taxon>Teleostei</taxon>
        <taxon>Neoteleostei</taxon>
        <taxon>Acanthomorphata</taxon>
        <taxon>Carangaria</taxon>
        <taxon>Pleuronectiformes</taxon>
        <taxon>Pleuronectoidei</taxon>
        <taxon>Pleuronectidae</taxon>
        <taxon>Pleuronectes</taxon>
    </lineage>
</organism>
<name>A0A9N7UB72_PLEPL</name>
<protein>
    <submittedName>
        <fullName evidence="2">Uncharacterized protein</fullName>
    </submittedName>
</protein>
<evidence type="ECO:0000313" key="2">
    <source>
        <dbReference type="EMBL" id="CAB1428195.1"/>
    </source>
</evidence>
<reference evidence="2" key="1">
    <citation type="submission" date="2020-03" db="EMBL/GenBank/DDBJ databases">
        <authorList>
            <person name="Weist P."/>
        </authorList>
    </citation>
    <scope>NUCLEOTIDE SEQUENCE</scope>
</reference>
<gene>
    <name evidence="2" type="ORF">PLEPLA_LOCUS16160</name>
</gene>
<dbReference type="EMBL" id="CADEAL010001028">
    <property type="protein sequence ID" value="CAB1428195.1"/>
    <property type="molecule type" value="Genomic_DNA"/>
</dbReference>
<sequence>MVKAENPLVDVHSPEQEPRRRAGPCSKRRWTRGKGRSEPQINCSHKSSTLEILRDLHHQLRRARRKLTDQLTMNLNLSTVVSKGEEPDPGFKPDAEVLLSSSLSSTIAPSGHHTPPTCFPTSYQEKNIQLLQ</sequence>